<gene>
    <name evidence="2" type="ORF">A9F13_11g01925</name>
</gene>
<accession>A0AA91PYR0</accession>
<sequence length="215" mass="24818">MTIHISRIEDLVSRLEKRTQTHKRSLIAIAGIPGAGKSTLVERLAQELIQRDITCKVFPQDGYHYYREKLAEFEDPEEAFRRRGAPFTFDSDRFIGDIEKVRDGQNIWVPSFDHSKKDPVEHSIEIPSDTQVILVEGNYVGLDDEPWAKTKNLCDELWFLDTDHDLVRERIIKRHVSSGVARSVEEATERALGSDWQNALYVLHHTRIPDVVIRS</sequence>
<evidence type="ECO:0000313" key="3">
    <source>
        <dbReference type="Proteomes" id="UP000195602"/>
    </source>
</evidence>
<dbReference type="GO" id="GO:0016301">
    <property type="term" value="F:kinase activity"/>
    <property type="evidence" value="ECO:0007669"/>
    <property type="project" value="UniProtKB-KW"/>
</dbReference>
<dbReference type="PANTHER" id="PTHR10285">
    <property type="entry name" value="URIDINE KINASE"/>
    <property type="match status" value="1"/>
</dbReference>
<dbReference type="GO" id="GO:0005524">
    <property type="term" value="F:ATP binding"/>
    <property type="evidence" value="ECO:0007669"/>
    <property type="project" value="InterPro"/>
</dbReference>
<dbReference type="EMBL" id="LYUB02000011">
    <property type="protein sequence ID" value="OVF07841.1"/>
    <property type="molecule type" value="Genomic_DNA"/>
</dbReference>
<dbReference type="KEGG" id="clus:A9F13_11g01925"/>
<comment type="caution">
    <text evidence="2">The sequence shown here is derived from an EMBL/GenBank/DDBJ whole genome shotgun (WGS) entry which is preliminary data.</text>
</comment>
<dbReference type="InterPro" id="IPR006083">
    <property type="entry name" value="PRK/URK"/>
</dbReference>
<dbReference type="SUPFAM" id="SSF52540">
    <property type="entry name" value="P-loop containing nucleoside triphosphate hydrolases"/>
    <property type="match status" value="1"/>
</dbReference>
<dbReference type="Proteomes" id="UP000195602">
    <property type="component" value="Unassembled WGS sequence"/>
</dbReference>
<dbReference type="Pfam" id="PF00485">
    <property type="entry name" value="PRK"/>
    <property type="match status" value="1"/>
</dbReference>
<feature type="domain" description="Phosphoribulokinase/uridine kinase" evidence="1">
    <location>
        <begin position="26"/>
        <end position="177"/>
    </location>
</feature>
<evidence type="ECO:0000259" key="1">
    <source>
        <dbReference type="Pfam" id="PF00485"/>
    </source>
</evidence>
<organism evidence="2 3">
    <name type="scientific">Clavispora lusitaniae</name>
    <name type="common">Candida lusitaniae</name>
    <dbReference type="NCBI Taxonomy" id="36911"/>
    <lineage>
        <taxon>Eukaryota</taxon>
        <taxon>Fungi</taxon>
        <taxon>Dikarya</taxon>
        <taxon>Ascomycota</taxon>
        <taxon>Saccharomycotina</taxon>
        <taxon>Pichiomycetes</taxon>
        <taxon>Metschnikowiaceae</taxon>
        <taxon>Clavispora</taxon>
    </lineage>
</organism>
<dbReference type="Gene3D" id="3.40.50.300">
    <property type="entry name" value="P-loop containing nucleotide triphosphate hydrolases"/>
    <property type="match status" value="2"/>
</dbReference>
<protein>
    <submittedName>
        <fullName evidence="2">ATP-dependent kinase</fullName>
    </submittedName>
</protein>
<proteinExistence type="predicted"/>
<reference evidence="2 3" key="1">
    <citation type="submission" date="2017-04" db="EMBL/GenBank/DDBJ databases">
        <title>Draft genome of the yeast Clavispora lusitaniae type strain CBS 6936.</title>
        <authorList>
            <person name="Durrens P."/>
            <person name="Klopp C."/>
            <person name="Biteau N."/>
            <person name="Fitton-Ouhabi V."/>
            <person name="Dementhon K."/>
            <person name="Accoceberry I."/>
            <person name="Sherman D.J."/>
            <person name="Noel T."/>
        </authorList>
    </citation>
    <scope>NUCLEOTIDE SEQUENCE [LARGE SCALE GENOMIC DNA]</scope>
    <source>
        <strain evidence="2 3">CBS 6936</strain>
    </source>
</reference>
<name>A0AA91PYR0_CLALS</name>
<dbReference type="InterPro" id="IPR027417">
    <property type="entry name" value="P-loop_NTPase"/>
</dbReference>
<dbReference type="AlphaFoldDB" id="A0AA91PYR0"/>
<evidence type="ECO:0000313" key="2">
    <source>
        <dbReference type="EMBL" id="OVF07841.1"/>
    </source>
</evidence>
<keyword evidence="2" id="KW-0418">Kinase</keyword>
<keyword evidence="2" id="KW-0808">Transferase</keyword>